<dbReference type="EMBL" id="BOOR01000026">
    <property type="protein sequence ID" value="GII55455.1"/>
    <property type="molecule type" value="Genomic_DNA"/>
</dbReference>
<dbReference type="SUPFAM" id="SSF46689">
    <property type="entry name" value="Homeodomain-like"/>
    <property type="match status" value="1"/>
</dbReference>
<evidence type="ECO:0000313" key="6">
    <source>
        <dbReference type="EMBL" id="GII55455.1"/>
    </source>
</evidence>
<evidence type="ECO:0000259" key="5">
    <source>
        <dbReference type="PROSITE" id="PS50977"/>
    </source>
</evidence>
<name>A0A8J3VD74_9ACTN</name>
<dbReference type="Gene3D" id="1.10.10.60">
    <property type="entry name" value="Homeodomain-like"/>
    <property type="match status" value="1"/>
</dbReference>
<evidence type="ECO:0000256" key="2">
    <source>
        <dbReference type="ARBA" id="ARBA00023125"/>
    </source>
</evidence>
<dbReference type="InterPro" id="IPR050109">
    <property type="entry name" value="HTH-type_TetR-like_transc_reg"/>
</dbReference>
<proteinExistence type="predicted"/>
<evidence type="ECO:0000313" key="7">
    <source>
        <dbReference type="Proteomes" id="UP000605992"/>
    </source>
</evidence>
<keyword evidence="3" id="KW-0804">Transcription</keyword>
<dbReference type="AlphaFoldDB" id="A0A8J3VD74"/>
<feature type="domain" description="HTH tetR-type" evidence="5">
    <location>
        <begin position="17"/>
        <end position="77"/>
    </location>
</feature>
<evidence type="ECO:0000256" key="3">
    <source>
        <dbReference type="ARBA" id="ARBA00023163"/>
    </source>
</evidence>
<accession>A0A8J3VD74</accession>
<evidence type="ECO:0000256" key="1">
    <source>
        <dbReference type="ARBA" id="ARBA00023015"/>
    </source>
</evidence>
<dbReference type="Pfam" id="PF17754">
    <property type="entry name" value="TetR_C_14"/>
    <property type="match status" value="1"/>
</dbReference>
<dbReference type="Gene3D" id="1.10.357.10">
    <property type="entry name" value="Tetracycline Repressor, domain 2"/>
    <property type="match status" value="1"/>
</dbReference>
<keyword evidence="1" id="KW-0805">Transcription regulation</keyword>
<keyword evidence="2 4" id="KW-0238">DNA-binding</keyword>
<gene>
    <name evidence="6" type="ORF">Pth03_38440</name>
</gene>
<dbReference type="Pfam" id="PF00440">
    <property type="entry name" value="TetR_N"/>
    <property type="match status" value="1"/>
</dbReference>
<dbReference type="RefSeq" id="WP_239119169.1">
    <property type="nucleotide sequence ID" value="NZ_BOOR01000026.1"/>
</dbReference>
<dbReference type="GO" id="GO:0003700">
    <property type="term" value="F:DNA-binding transcription factor activity"/>
    <property type="evidence" value="ECO:0007669"/>
    <property type="project" value="TreeGrafter"/>
</dbReference>
<feature type="DNA-binding region" description="H-T-H motif" evidence="4">
    <location>
        <begin position="40"/>
        <end position="59"/>
    </location>
</feature>
<keyword evidence="7" id="KW-1185">Reference proteome</keyword>
<dbReference type="InterPro" id="IPR009057">
    <property type="entry name" value="Homeodomain-like_sf"/>
</dbReference>
<organism evidence="6 7">
    <name type="scientific">Planotetraspora thailandica</name>
    <dbReference type="NCBI Taxonomy" id="487172"/>
    <lineage>
        <taxon>Bacteria</taxon>
        <taxon>Bacillati</taxon>
        <taxon>Actinomycetota</taxon>
        <taxon>Actinomycetes</taxon>
        <taxon>Streptosporangiales</taxon>
        <taxon>Streptosporangiaceae</taxon>
        <taxon>Planotetraspora</taxon>
    </lineage>
</organism>
<dbReference type="InterPro" id="IPR041347">
    <property type="entry name" value="MftR_C"/>
</dbReference>
<dbReference type="InterPro" id="IPR001647">
    <property type="entry name" value="HTH_TetR"/>
</dbReference>
<dbReference type="GO" id="GO:0000976">
    <property type="term" value="F:transcription cis-regulatory region binding"/>
    <property type="evidence" value="ECO:0007669"/>
    <property type="project" value="TreeGrafter"/>
</dbReference>
<dbReference type="Proteomes" id="UP000605992">
    <property type="component" value="Unassembled WGS sequence"/>
</dbReference>
<dbReference type="PANTHER" id="PTHR30055:SF238">
    <property type="entry name" value="MYCOFACTOCIN BIOSYNTHESIS TRANSCRIPTIONAL REGULATOR MFTR-RELATED"/>
    <property type="match status" value="1"/>
</dbReference>
<evidence type="ECO:0000256" key="4">
    <source>
        <dbReference type="PROSITE-ProRule" id="PRU00335"/>
    </source>
</evidence>
<comment type="caution">
    <text evidence="6">The sequence shown here is derived from an EMBL/GenBank/DDBJ whole genome shotgun (WGS) entry which is preliminary data.</text>
</comment>
<reference evidence="6" key="1">
    <citation type="submission" date="2021-01" db="EMBL/GenBank/DDBJ databases">
        <title>Whole genome shotgun sequence of Planotetraspora thailandica NBRC 104271.</title>
        <authorList>
            <person name="Komaki H."/>
            <person name="Tamura T."/>
        </authorList>
    </citation>
    <scope>NUCLEOTIDE SEQUENCE</scope>
    <source>
        <strain evidence="6">NBRC 104271</strain>
    </source>
</reference>
<dbReference type="PROSITE" id="PS50977">
    <property type="entry name" value="HTH_TETR_2"/>
    <property type="match status" value="1"/>
</dbReference>
<sequence>MSTEDGARIGLRERKKRETRAALSWAAVRLAVERGFDNVRVDDIAEAVGVSPRTFNNYFSSKAEAIVARHLDRCLRVAEELRRRPTTEPLWDSITHAVLAQFALTPEITANPPMADAQQWVAGVRLMVAEPAMQGEFLRAGAIAEEELAVAVAERTGTDAERDLYPRLVAGAVMAATNAAMQHWMRADPPMEPLGIAPLLSEAFAQFAAGLPTP</sequence>
<dbReference type="PANTHER" id="PTHR30055">
    <property type="entry name" value="HTH-TYPE TRANSCRIPTIONAL REGULATOR RUTR"/>
    <property type="match status" value="1"/>
</dbReference>
<protein>
    <submittedName>
        <fullName evidence="6">TetR family transcriptional regulator</fullName>
    </submittedName>
</protein>